<gene>
    <name evidence="1" type="ORF">CALMAC_LOCUS6165</name>
</gene>
<evidence type="ECO:0000313" key="2">
    <source>
        <dbReference type="Proteomes" id="UP000410492"/>
    </source>
</evidence>
<dbReference type="OrthoDB" id="10031689at2759"/>
<dbReference type="Proteomes" id="UP000410492">
    <property type="component" value="Unassembled WGS sequence"/>
</dbReference>
<evidence type="ECO:0000313" key="1">
    <source>
        <dbReference type="EMBL" id="VEN42809.1"/>
    </source>
</evidence>
<keyword evidence="2" id="KW-1185">Reference proteome</keyword>
<dbReference type="EMBL" id="CAACVG010006963">
    <property type="protein sequence ID" value="VEN42809.1"/>
    <property type="molecule type" value="Genomic_DNA"/>
</dbReference>
<organism evidence="1 2">
    <name type="scientific">Callosobruchus maculatus</name>
    <name type="common">Southern cowpea weevil</name>
    <name type="synonym">Pulse bruchid</name>
    <dbReference type="NCBI Taxonomy" id="64391"/>
    <lineage>
        <taxon>Eukaryota</taxon>
        <taxon>Metazoa</taxon>
        <taxon>Ecdysozoa</taxon>
        <taxon>Arthropoda</taxon>
        <taxon>Hexapoda</taxon>
        <taxon>Insecta</taxon>
        <taxon>Pterygota</taxon>
        <taxon>Neoptera</taxon>
        <taxon>Endopterygota</taxon>
        <taxon>Coleoptera</taxon>
        <taxon>Polyphaga</taxon>
        <taxon>Cucujiformia</taxon>
        <taxon>Chrysomeloidea</taxon>
        <taxon>Chrysomelidae</taxon>
        <taxon>Bruchinae</taxon>
        <taxon>Bruchini</taxon>
        <taxon>Callosobruchus</taxon>
    </lineage>
</organism>
<protein>
    <submittedName>
        <fullName evidence="1">Uncharacterized protein</fullName>
    </submittedName>
</protein>
<name>A0A653C5I8_CALMS</name>
<reference evidence="1 2" key="1">
    <citation type="submission" date="2019-01" db="EMBL/GenBank/DDBJ databases">
        <authorList>
            <person name="Sayadi A."/>
        </authorList>
    </citation>
    <scope>NUCLEOTIDE SEQUENCE [LARGE SCALE GENOMIC DNA]</scope>
</reference>
<dbReference type="AlphaFoldDB" id="A0A653C5I8"/>
<sequence>MGLIYHVLMEELLAGWCQQMAPINQMVVHNAPQTVLRTNQRQGYPHQYQSLSVQTLRVSLAPDRVEGITNTHLESMDIFLGFMRLHLL</sequence>
<accession>A0A653C5I8</accession>
<proteinExistence type="predicted"/>